<evidence type="ECO:0000313" key="1">
    <source>
        <dbReference type="EMBL" id="KKN75175.1"/>
    </source>
</evidence>
<protein>
    <submittedName>
        <fullName evidence="1">Uncharacterized protein</fullName>
    </submittedName>
</protein>
<sequence length="60" mass="6734">MGRKPVNPPPLTLKETTKIDRQPLYTHRIVTCIKCNQSGGILIKVGDNEYVHQNQSGCNK</sequence>
<comment type="caution">
    <text evidence="1">The sequence shown here is derived from an EMBL/GenBank/DDBJ whole genome shotgun (WGS) entry which is preliminary data.</text>
</comment>
<name>A0A0F9T1K2_9ZZZZ</name>
<gene>
    <name evidence="1" type="ORF">LCGC14_0383340</name>
</gene>
<organism evidence="1">
    <name type="scientific">marine sediment metagenome</name>
    <dbReference type="NCBI Taxonomy" id="412755"/>
    <lineage>
        <taxon>unclassified sequences</taxon>
        <taxon>metagenomes</taxon>
        <taxon>ecological metagenomes</taxon>
    </lineage>
</organism>
<dbReference type="AlphaFoldDB" id="A0A0F9T1K2"/>
<reference evidence="1" key="1">
    <citation type="journal article" date="2015" name="Nature">
        <title>Complex archaea that bridge the gap between prokaryotes and eukaryotes.</title>
        <authorList>
            <person name="Spang A."/>
            <person name="Saw J.H."/>
            <person name="Jorgensen S.L."/>
            <person name="Zaremba-Niedzwiedzka K."/>
            <person name="Martijn J."/>
            <person name="Lind A.E."/>
            <person name="van Eijk R."/>
            <person name="Schleper C."/>
            <person name="Guy L."/>
            <person name="Ettema T.J."/>
        </authorList>
    </citation>
    <scope>NUCLEOTIDE SEQUENCE</scope>
</reference>
<proteinExistence type="predicted"/>
<dbReference type="EMBL" id="LAZR01000314">
    <property type="protein sequence ID" value="KKN75175.1"/>
    <property type="molecule type" value="Genomic_DNA"/>
</dbReference>
<accession>A0A0F9T1K2</accession>